<evidence type="ECO:0000256" key="5">
    <source>
        <dbReference type="ARBA" id="ARBA00023159"/>
    </source>
</evidence>
<keyword evidence="4" id="KW-0238">DNA-binding</keyword>
<name>A0A8S1ZFN9_ARAAE</name>
<keyword evidence="2" id="KW-0936">Ethylene signaling pathway</keyword>
<dbReference type="Proteomes" id="UP000682877">
    <property type="component" value="Chromosome 1"/>
</dbReference>
<dbReference type="AlphaFoldDB" id="A0A8S1ZFN9"/>
<keyword evidence="7" id="KW-0539">Nucleus</keyword>
<evidence type="ECO:0000256" key="7">
    <source>
        <dbReference type="ARBA" id="ARBA00023242"/>
    </source>
</evidence>
<dbReference type="Gene3D" id="3.30.730.10">
    <property type="entry name" value="AP2/ERF domain"/>
    <property type="match status" value="1"/>
</dbReference>
<evidence type="ECO:0000256" key="3">
    <source>
        <dbReference type="ARBA" id="ARBA00023015"/>
    </source>
</evidence>
<keyword evidence="3" id="KW-0805">Transcription regulation</keyword>
<evidence type="ECO:0000256" key="2">
    <source>
        <dbReference type="ARBA" id="ARBA00022745"/>
    </source>
</evidence>
<organism evidence="10 11">
    <name type="scientific">Arabidopsis arenosa</name>
    <name type="common">Sand rock-cress</name>
    <name type="synonym">Cardaminopsis arenosa</name>
    <dbReference type="NCBI Taxonomy" id="38785"/>
    <lineage>
        <taxon>Eukaryota</taxon>
        <taxon>Viridiplantae</taxon>
        <taxon>Streptophyta</taxon>
        <taxon>Embryophyta</taxon>
        <taxon>Tracheophyta</taxon>
        <taxon>Spermatophyta</taxon>
        <taxon>Magnoliopsida</taxon>
        <taxon>eudicotyledons</taxon>
        <taxon>Gunneridae</taxon>
        <taxon>Pentapetalae</taxon>
        <taxon>rosids</taxon>
        <taxon>malvids</taxon>
        <taxon>Brassicales</taxon>
        <taxon>Brassicaceae</taxon>
        <taxon>Camelineae</taxon>
        <taxon>Arabidopsis</taxon>
    </lineage>
</organism>
<keyword evidence="5" id="KW-0010">Activator</keyword>
<evidence type="ECO:0000313" key="10">
    <source>
        <dbReference type="EMBL" id="CAE5958555.1"/>
    </source>
</evidence>
<dbReference type="GO" id="GO:0003677">
    <property type="term" value="F:DNA binding"/>
    <property type="evidence" value="ECO:0007669"/>
    <property type="project" value="UniProtKB-KW"/>
</dbReference>
<sequence>MSAVSESAVISSLFLISFAIQSSSSSSVLFFGLSLTAVLNALRFCSEQRLILEVPSISMGLRLKRTCSGVECESEDMRSFVKPERDSLLRTVRIIFTDPDATDDSSSSSDEWLPKPRKVKRFVHEITFLSQVSESSHDRSNAVKTPRKRSTRQLKYPVGVRPRRSGRFAAEIMNPFTKTKKWLGTYETPAEAEKAYVDKKVEYDALASSGSAVSSSVVSVTSQCLRSPASASVSCVSADALSKEKTSLNKDVAASGDDSTMEVFTTFDFSDLKIPDLRFLAAEEDSMVSDANGAELDFDCILSAECNLLLDDYSLLDSDFNISGFENSFPSELPDCDFTEMERELDDFKFAFADQLTTPPLEFGCV</sequence>
<evidence type="ECO:0000256" key="1">
    <source>
        <dbReference type="ARBA" id="ARBA00004123"/>
    </source>
</evidence>
<feature type="domain" description="AP2/ERF" evidence="9">
    <location>
        <begin position="156"/>
        <end position="216"/>
    </location>
</feature>
<dbReference type="PROSITE" id="PS51032">
    <property type="entry name" value="AP2_ERF"/>
    <property type="match status" value="1"/>
</dbReference>
<dbReference type="EMBL" id="LR999451">
    <property type="protein sequence ID" value="CAE5958555.1"/>
    <property type="molecule type" value="Genomic_DNA"/>
</dbReference>
<dbReference type="SUPFAM" id="SSF54171">
    <property type="entry name" value="DNA-binding domain"/>
    <property type="match status" value="1"/>
</dbReference>
<dbReference type="InterPro" id="IPR050913">
    <property type="entry name" value="AP2/ERF_ERF"/>
</dbReference>
<dbReference type="GO" id="GO:0009873">
    <property type="term" value="P:ethylene-activated signaling pathway"/>
    <property type="evidence" value="ECO:0007669"/>
    <property type="project" value="UniProtKB-KW"/>
</dbReference>
<dbReference type="SMART" id="SM00380">
    <property type="entry name" value="AP2"/>
    <property type="match status" value="1"/>
</dbReference>
<dbReference type="GO" id="GO:0003700">
    <property type="term" value="F:DNA-binding transcription factor activity"/>
    <property type="evidence" value="ECO:0007669"/>
    <property type="project" value="InterPro"/>
</dbReference>
<dbReference type="PANTHER" id="PTHR31194:SF70">
    <property type="entry name" value="ETHYLENE-RESPONSIVE TRANSCRIPTION FACTOR ERF116"/>
    <property type="match status" value="1"/>
</dbReference>
<reference evidence="10" key="1">
    <citation type="submission" date="2021-01" db="EMBL/GenBank/DDBJ databases">
        <authorList>
            <person name="Bezrukov I."/>
        </authorList>
    </citation>
    <scope>NUCLEOTIDE SEQUENCE</scope>
</reference>
<gene>
    <name evidence="10" type="ORF">AARE701A_LOCUS2144</name>
</gene>
<dbReference type="GO" id="GO:0005634">
    <property type="term" value="C:nucleus"/>
    <property type="evidence" value="ECO:0007669"/>
    <property type="project" value="UniProtKB-SubCell"/>
</dbReference>
<accession>A0A8S1ZFN9</accession>
<evidence type="ECO:0000259" key="9">
    <source>
        <dbReference type="PROSITE" id="PS51032"/>
    </source>
</evidence>
<keyword evidence="11" id="KW-1185">Reference proteome</keyword>
<comment type="subcellular location">
    <subcellularLocation>
        <location evidence="1">Nucleus</location>
    </subcellularLocation>
</comment>
<dbReference type="InterPro" id="IPR016177">
    <property type="entry name" value="DNA-bd_dom_sf"/>
</dbReference>
<protein>
    <recommendedName>
        <fullName evidence="9">AP2/ERF domain-containing protein</fullName>
    </recommendedName>
</protein>
<dbReference type="InterPro" id="IPR036955">
    <property type="entry name" value="AP2/ERF_dom_sf"/>
</dbReference>
<keyword evidence="6" id="KW-0804">Transcription</keyword>
<proteinExistence type="inferred from homology"/>
<dbReference type="PANTHER" id="PTHR31194">
    <property type="entry name" value="SHN SHINE , DNA BINDING / TRANSCRIPTION FACTOR"/>
    <property type="match status" value="1"/>
</dbReference>
<evidence type="ECO:0000256" key="6">
    <source>
        <dbReference type="ARBA" id="ARBA00023163"/>
    </source>
</evidence>
<evidence type="ECO:0000256" key="4">
    <source>
        <dbReference type="ARBA" id="ARBA00023125"/>
    </source>
</evidence>
<evidence type="ECO:0000313" key="11">
    <source>
        <dbReference type="Proteomes" id="UP000682877"/>
    </source>
</evidence>
<evidence type="ECO:0000256" key="8">
    <source>
        <dbReference type="ARBA" id="ARBA00024343"/>
    </source>
</evidence>
<comment type="similarity">
    <text evidence="8">Belongs to the AP2/ERF transcription factor family. ERF subfamily.</text>
</comment>
<dbReference type="CDD" id="cd00018">
    <property type="entry name" value="AP2"/>
    <property type="match status" value="1"/>
</dbReference>
<dbReference type="InterPro" id="IPR001471">
    <property type="entry name" value="AP2/ERF_dom"/>
</dbReference>